<keyword evidence="3" id="KW-1185">Reference proteome</keyword>
<dbReference type="Gene3D" id="2.115.10.20">
    <property type="entry name" value="Glycosyl hydrolase domain, family 43"/>
    <property type="match status" value="1"/>
</dbReference>
<gene>
    <name evidence="2" type="ORF">MEPE_02964</name>
</gene>
<proteinExistence type="predicted"/>
<accession>A0AAJ5C510</accession>
<dbReference type="Proteomes" id="UP001294444">
    <property type="component" value="Unassembled WGS sequence"/>
</dbReference>
<evidence type="ECO:0000256" key="1">
    <source>
        <dbReference type="SAM" id="SignalP"/>
    </source>
</evidence>
<feature type="chain" id="PRO_5042475698" description="Galactan 1,3-beta-galactosidase" evidence="1">
    <location>
        <begin position="26"/>
        <end position="472"/>
    </location>
</feature>
<protein>
    <recommendedName>
        <fullName evidence="4">Galactan 1,3-beta-galactosidase</fullName>
    </recommendedName>
</protein>
<keyword evidence="1" id="KW-0732">Signal</keyword>
<sequence length="472" mass="51513">MVKTSTLWTSLGALALAFVSSSVTAQETYIVSGDRWKDTSGAYINAHGAGILHDSSDNLWYWVGEYKNSGNGFQGFSLYSSSDLVNWDSHGIIVPPSSSLPFQVGERPKLIKNPKTGEYVLWFHADSTNYSLAKVGVCYSPNNVTGPYTCPSDGVFSPLGMQSRDMNVYVDTYNNDQGYLLFATNGNADVGVAKMTNDYKNVTSLISTIHSKLEGFGVFRDDVGLYNMVVSNQSGWQPNPNSLYTTPNLATTNLTYSNYIAPQAYNTWNSQNTFEISPNDKLEVYIGDRWYSKDLQQSSYVWYPLVSRNLVHLPLWKPDSTNSIGYAVPANQTFALSSNTTTVEGNSQATFVDCNVCPSGKIATYVGNGNTFTLNNVSTPNGDAGQVWASVYYSNSNSYPNWRFGSVSVNGGSMQNITYLTGGISNAILQDTPVKLKLNAGTSNTITFGASQSSPTSYAADLSHVIIWQSDQ</sequence>
<dbReference type="PANTHER" id="PTHR22925:SF3">
    <property type="entry name" value="GLYCOSYL HYDROLASE FAMILY PROTEIN 43"/>
    <property type="match status" value="1"/>
</dbReference>
<dbReference type="AlphaFoldDB" id="A0AAJ5C510"/>
<dbReference type="InterPro" id="IPR023296">
    <property type="entry name" value="Glyco_hydro_beta-prop_sf"/>
</dbReference>
<reference evidence="2" key="1">
    <citation type="submission" date="2023-10" db="EMBL/GenBank/DDBJ databases">
        <authorList>
            <person name="Guldener U."/>
        </authorList>
    </citation>
    <scope>NUCLEOTIDE SEQUENCE</scope>
    <source>
        <strain evidence="2">Mp4</strain>
    </source>
</reference>
<evidence type="ECO:0000313" key="3">
    <source>
        <dbReference type="Proteomes" id="UP001294444"/>
    </source>
</evidence>
<dbReference type="CDD" id="cd18821">
    <property type="entry name" value="GH43_Pc3Gal43A-like"/>
    <property type="match status" value="1"/>
</dbReference>
<evidence type="ECO:0008006" key="4">
    <source>
        <dbReference type="Google" id="ProtNLM"/>
    </source>
</evidence>
<dbReference type="EMBL" id="OAPG01000006">
    <property type="protein sequence ID" value="SNX84256.1"/>
    <property type="molecule type" value="Genomic_DNA"/>
</dbReference>
<comment type="caution">
    <text evidence="2">The sequence shown here is derived from an EMBL/GenBank/DDBJ whole genome shotgun (WGS) entry which is preliminary data.</text>
</comment>
<dbReference type="SUPFAM" id="SSF75005">
    <property type="entry name" value="Arabinanase/levansucrase/invertase"/>
    <property type="match status" value="1"/>
</dbReference>
<name>A0AAJ5C510_9BASI</name>
<evidence type="ECO:0000313" key="2">
    <source>
        <dbReference type="EMBL" id="SNX84256.1"/>
    </source>
</evidence>
<dbReference type="Gene3D" id="2.60.120.260">
    <property type="entry name" value="Galactose-binding domain-like"/>
    <property type="match status" value="1"/>
</dbReference>
<dbReference type="PANTHER" id="PTHR22925">
    <property type="entry name" value="GLYCOSYL HYDROLASE 43 FAMILY MEMBER"/>
    <property type="match status" value="1"/>
</dbReference>
<organism evidence="2 3">
    <name type="scientific">Melanopsichium pennsylvanicum</name>
    <dbReference type="NCBI Taxonomy" id="63383"/>
    <lineage>
        <taxon>Eukaryota</taxon>
        <taxon>Fungi</taxon>
        <taxon>Dikarya</taxon>
        <taxon>Basidiomycota</taxon>
        <taxon>Ustilaginomycotina</taxon>
        <taxon>Ustilaginomycetes</taxon>
        <taxon>Ustilaginales</taxon>
        <taxon>Ustilaginaceae</taxon>
        <taxon>Melanopsichium</taxon>
    </lineage>
</organism>
<feature type="signal peptide" evidence="1">
    <location>
        <begin position="1"/>
        <end position="25"/>
    </location>
</feature>